<proteinExistence type="inferred from homology"/>
<dbReference type="GO" id="GO:0006351">
    <property type="term" value="P:DNA-templated transcription"/>
    <property type="evidence" value="ECO:0007669"/>
    <property type="project" value="TreeGrafter"/>
</dbReference>
<dbReference type="GO" id="GO:0043565">
    <property type="term" value="F:sequence-specific DNA binding"/>
    <property type="evidence" value="ECO:0007669"/>
    <property type="project" value="TreeGrafter"/>
</dbReference>
<keyword evidence="7" id="KW-1185">Reference proteome</keyword>
<dbReference type="OrthoDB" id="5526340at2"/>
<dbReference type="EMBL" id="JTAK01000004">
    <property type="protein sequence ID" value="KHO64519.1"/>
    <property type="molecule type" value="Genomic_DNA"/>
</dbReference>
<reference evidence="6 7" key="1">
    <citation type="submission" date="2014-11" db="EMBL/GenBank/DDBJ databases">
        <title>Genome sequence of Pseudomonas tuomuerensis JCM 14085.</title>
        <authorList>
            <person name="Shin S.-K."/>
            <person name="Yi H."/>
        </authorList>
    </citation>
    <scope>NUCLEOTIDE SEQUENCE [LARGE SCALE GENOMIC DNA]</scope>
    <source>
        <strain evidence="6 7">JCM 14085</strain>
    </source>
</reference>
<evidence type="ECO:0000313" key="7">
    <source>
        <dbReference type="Proteomes" id="UP000030980"/>
    </source>
</evidence>
<sequence length="303" mass="33597">MLGACMRLPPLYALRAFEVAARHGSFTSAARVLCITQSAVSRHVKGLEEHLGCALFARHGPRLALTEAGEQFARELARGFATLENACAAIAGQRDQLRLKAPSTLTLRWLLPALEAFHAADGRHRVQLTSVWMDVDQVDFRSEPFDCAVLLGRGDFPADWQAVRLFDEWLVPVCAPALLGEGEWDAARLARQPLIHPSRDCRDWQRWLEHQGWSEQVPWREGKRFDTLEMGIGAAAQGYGVSVADLALVAEDLRRGTLALPVPSPLRSGDSYYLVWPALGAKREMARRLGDFLVTRAPRLPGS</sequence>
<dbReference type="SUPFAM" id="SSF46785">
    <property type="entry name" value="Winged helix' DNA-binding domain"/>
    <property type="match status" value="1"/>
</dbReference>
<dbReference type="STRING" id="706570.PT85_09945"/>
<evidence type="ECO:0000313" key="6">
    <source>
        <dbReference type="EMBL" id="KHO64519.1"/>
    </source>
</evidence>
<evidence type="ECO:0000259" key="5">
    <source>
        <dbReference type="PROSITE" id="PS50931"/>
    </source>
</evidence>
<evidence type="ECO:0000256" key="1">
    <source>
        <dbReference type="ARBA" id="ARBA00009437"/>
    </source>
</evidence>
<dbReference type="PANTHER" id="PTHR30537">
    <property type="entry name" value="HTH-TYPE TRANSCRIPTIONAL REGULATOR"/>
    <property type="match status" value="1"/>
</dbReference>
<organism evidence="6 7">
    <name type="scientific">Pseudomonas flexibilis</name>
    <dbReference type="NCBI Taxonomy" id="706570"/>
    <lineage>
        <taxon>Bacteria</taxon>
        <taxon>Pseudomonadati</taxon>
        <taxon>Pseudomonadota</taxon>
        <taxon>Gammaproteobacteria</taxon>
        <taxon>Pseudomonadales</taxon>
        <taxon>Pseudomonadaceae</taxon>
        <taxon>Pseudomonas</taxon>
    </lineage>
</organism>
<dbReference type="SUPFAM" id="SSF53850">
    <property type="entry name" value="Periplasmic binding protein-like II"/>
    <property type="match status" value="1"/>
</dbReference>
<protein>
    <submittedName>
        <fullName evidence="6">LysR family transcriptional regulator</fullName>
    </submittedName>
</protein>
<dbReference type="Pfam" id="PF00126">
    <property type="entry name" value="HTH_1"/>
    <property type="match status" value="1"/>
</dbReference>
<feature type="domain" description="HTH lysR-type" evidence="5">
    <location>
        <begin position="9"/>
        <end position="66"/>
    </location>
</feature>
<dbReference type="Gene3D" id="1.10.10.10">
    <property type="entry name" value="Winged helix-like DNA-binding domain superfamily/Winged helix DNA-binding domain"/>
    <property type="match status" value="1"/>
</dbReference>
<dbReference type="InterPro" id="IPR005119">
    <property type="entry name" value="LysR_subst-bd"/>
</dbReference>
<dbReference type="FunFam" id="1.10.10.10:FF:000001">
    <property type="entry name" value="LysR family transcriptional regulator"/>
    <property type="match status" value="1"/>
</dbReference>
<dbReference type="GO" id="GO:0003700">
    <property type="term" value="F:DNA-binding transcription factor activity"/>
    <property type="evidence" value="ECO:0007669"/>
    <property type="project" value="InterPro"/>
</dbReference>
<dbReference type="InterPro" id="IPR000847">
    <property type="entry name" value="LysR_HTH_N"/>
</dbReference>
<dbReference type="InterPro" id="IPR058163">
    <property type="entry name" value="LysR-type_TF_proteobact-type"/>
</dbReference>
<dbReference type="Proteomes" id="UP000030980">
    <property type="component" value="Unassembled WGS sequence"/>
</dbReference>
<dbReference type="PRINTS" id="PR00039">
    <property type="entry name" value="HTHLYSR"/>
</dbReference>
<evidence type="ECO:0000256" key="3">
    <source>
        <dbReference type="ARBA" id="ARBA00023125"/>
    </source>
</evidence>
<dbReference type="InterPro" id="IPR036388">
    <property type="entry name" value="WH-like_DNA-bd_sf"/>
</dbReference>
<keyword evidence="4" id="KW-0804">Transcription</keyword>
<accession>A0A0B3BV27</accession>
<dbReference type="InterPro" id="IPR036390">
    <property type="entry name" value="WH_DNA-bd_sf"/>
</dbReference>
<dbReference type="Gene3D" id="3.40.190.10">
    <property type="entry name" value="Periplasmic binding protein-like II"/>
    <property type="match status" value="2"/>
</dbReference>
<keyword evidence="3" id="KW-0238">DNA-binding</keyword>
<comment type="caution">
    <text evidence="6">The sequence shown here is derived from an EMBL/GenBank/DDBJ whole genome shotgun (WGS) entry which is preliminary data.</text>
</comment>
<keyword evidence="2" id="KW-0805">Transcription regulation</keyword>
<evidence type="ECO:0000256" key="4">
    <source>
        <dbReference type="ARBA" id="ARBA00023163"/>
    </source>
</evidence>
<name>A0A0B3BV27_9PSED</name>
<dbReference type="AlphaFoldDB" id="A0A0B3BV27"/>
<gene>
    <name evidence="6" type="ORF">PT85_09945</name>
</gene>
<dbReference type="Pfam" id="PF03466">
    <property type="entry name" value="LysR_substrate"/>
    <property type="match status" value="1"/>
</dbReference>
<evidence type="ECO:0000256" key="2">
    <source>
        <dbReference type="ARBA" id="ARBA00023015"/>
    </source>
</evidence>
<dbReference type="PROSITE" id="PS50931">
    <property type="entry name" value="HTH_LYSR"/>
    <property type="match status" value="1"/>
</dbReference>
<dbReference type="PANTHER" id="PTHR30537:SF26">
    <property type="entry name" value="GLYCINE CLEAVAGE SYSTEM TRANSCRIPTIONAL ACTIVATOR"/>
    <property type="match status" value="1"/>
</dbReference>
<comment type="similarity">
    <text evidence="1">Belongs to the LysR transcriptional regulatory family.</text>
</comment>